<dbReference type="SUPFAM" id="SSF52172">
    <property type="entry name" value="CheY-like"/>
    <property type="match status" value="1"/>
</dbReference>
<dbReference type="CDD" id="cd17546">
    <property type="entry name" value="REC_hyHK_CKI1_RcsC-like"/>
    <property type="match status" value="1"/>
</dbReference>
<proteinExistence type="predicted"/>
<gene>
    <name evidence="4" type="ORF">D2917_19635</name>
</gene>
<feature type="modified residue" description="4-aspartylphosphate" evidence="1">
    <location>
        <position position="59"/>
    </location>
</feature>
<dbReference type="EMBL" id="CP032519">
    <property type="protein sequence ID" value="QEZ46462.1"/>
    <property type="molecule type" value="Genomic_DNA"/>
</dbReference>
<reference evidence="4 5" key="1">
    <citation type="submission" date="2018-09" db="EMBL/GenBank/DDBJ databases">
        <title>Complete genome sequence of Cupriavidus oxalaticus T2, a bacterium capable of phenol tolerance and degradation.</title>
        <authorList>
            <person name="Yan J."/>
        </authorList>
    </citation>
    <scope>NUCLEOTIDE SEQUENCE [LARGE SCALE GENOMIC DNA]</scope>
    <source>
        <strain evidence="4 5">T2</strain>
    </source>
</reference>
<dbReference type="PROSITE" id="PS50110">
    <property type="entry name" value="RESPONSE_REGULATORY"/>
    <property type="match status" value="1"/>
</dbReference>
<dbReference type="PANTHER" id="PTHR33121:SF79">
    <property type="entry name" value="CYCLIC DI-GMP PHOSPHODIESTERASE PDED-RELATED"/>
    <property type="match status" value="1"/>
</dbReference>
<feature type="domain" description="EAL" evidence="3">
    <location>
        <begin position="148"/>
        <end position="402"/>
    </location>
</feature>
<dbReference type="SMART" id="SM00052">
    <property type="entry name" value="EAL"/>
    <property type="match status" value="1"/>
</dbReference>
<evidence type="ECO:0000313" key="4">
    <source>
        <dbReference type="EMBL" id="QEZ46462.1"/>
    </source>
</evidence>
<evidence type="ECO:0000259" key="3">
    <source>
        <dbReference type="PROSITE" id="PS50883"/>
    </source>
</evidence>
<dbReference type="Pfam" id="PF00563">
    <property type="entry name" value="EAL"/>
    <property type="match status" value="1"/>
</dbReference>
<evidence type="ECO:0000256" key="1">
    <source>
        <dbReference type="PROSITE-ProRule" id="PRU00169"/>
    </source>
</evidence>
<keyword evidence="1" id="KW-0597">Phosphoprotein</keyword>
<name>A0A5P3VM38_9BURK</name>
<dbReference type="PROSITE" id="PS50883">
    <property type="entry name" value="EAL"/>
    <property type="match status" value="1"/>
</dbReference>
<dbReference type="InterPro" id="IPR001789">
    <property type="entry name" value="Sig_transdc_resp-reg_receiver"/>
</dbReference>
<dbReference type="RefSeq" id="WP_151071593.1">
    <property type="nucleotide sequence ID" value="NZ_CP032519.1"/>
</dbReference>
<dbReference type="Gene3D" id="3.20.20.450">
    <property type="entry name" value="EAL domain"/>
    <property type="match status" value="1"/>
</dbReference>
<dbReference type="Proteomes" id="UP000325743">
    <property type="component" value="Chromosome 2"/>
</dbReference>
<dbReference type="SUPFAM" id="SSF141868">
    <property type="entry name" value="EAL domain-like"/>
    <property type="match status" value="1"/>
</dbReference>
<dbReference type="GO" id="GO:0071111">
    <property type="term" value="F:cyclic-guanylate-specific phosphodiesterase activity"/>
    <property type="evidence" value="ECO:0007669"/>
    <property type="project" value="InterPro"/>
</dbReference>
<accession>A0A5P3VM38</accession>
<dbReference type="InterPro" id="IPR011006">
    <property type="entry name" value="CheY-like_superfamily"/>
</dbReference>
<protein>
    <submittedName>
        <fullName evidence="4">EAL domain-containing protein</fullName>
    </submittedName>
</protein>
<evidence type="ECO:0000259" key="2">
    <source>
        <dbReference type="PROSITE" id="PS50110"/>
    </source>
</evidence>
<dbReference type="InterPro" id="IPR050706">
    <property type="entry name" value="Cyclic-di-GMP_PDE-like"/>
</dbReference>
<dbReference type="Pfam" id="PF00072">
    <property type="entry name" value="Response_reg"/>
    <property type="match status" value="1"/>
</dbReference>
<evidence type="ECO:0000313" key="5">
    <source>
        <dbReference type="Proteomes" id="UP000325743"/>
    </source>
</evidence>
<dbReference type="GO" id="GO:0000160">
    <property type="term" value="P:phosphorelay signal transduction system"/>
    <property type="evidence" value="ECO:0007669"/>
    <property type="project" value="InterPro"/>
</dbReference>
<dbReference type="InterPro" id="IPR035919">
    <property type="entry name" value="EAL_sf"/>
</dbReference>
<dbReference type="PANTHER" id="PTHR33121">
    <property type="entry name" value="CYCLIC DI-GMP PHOSPHODIESTERASE PDEF"/>
    <property type="match status" value="1"/>
</dbReference>
<dbReference type="CDD" id="cd01948">
    <property type="entry name" value="EAL"/>
    <property type="match status" value="1"/>
</dbReference>
<dbReference type="InterPro" id="IPR001633">
    <property type="entry name" value="EAL_dom"/>
</dbReference>
<feature type="domain" description="Response regulatory" evidence="2">
    <location>
        <begin position="9"/>
        <end position="135"/>
    </location>
</feature>
<organism evidence="4 5">
    <name type="scientific">Cupriavidus oxalaticus</name>
    <dbReference type="NCBI Taxonomy" id="96344"/>
    <lineage>
        <taxon>Bacteria</taxon>
        <taxon>Pseudomonadati</taxon>
        <taxon>Pseudomonadota</taxon>
        <taxon>Betaproteobacteria</taxon>
        <taxon>Burkholderiales</taxon>
        <taxon>Burkholderiaceae</taxon>
        <taxon>Cupriavidus</taxon>
    </lineage>
</organism>
<sequence>MPIRYATLRILVVEDHPFQRLAAEGLLRQLGVQTVVSAQSGMQAAELLARQPFDAVLCDIEMPGGNGPELIAELHRRGAHAFAGAPPVWVWVTALAEDILESNRSLAHAAGIARVQALRKPLSRDALEEVLAAALASGPDDDAQAPAWLPGDVELTAAARSGDGLLVMLQPQHDLASGRLAGAEALVRWRHPLHGLLQPDAFIPRLEALDAADTVLEFVVRQCLAAQQQLQAAGIDIALGINASAQTLCRPGVLEQLDTLVAASGVPPRLLTVELTEGYPVPDTVALSVALNRLRLKGYGVAIDDFGIGIATLKLLADLPFTQLKLDRYFVAQIDGHGQREAICRHMIAMARDLGLECVAEGVETEAQRAALRALHCPLGQGYLWSAPKPVDAFVAEAIERAPPPASAA</sequence>
<dbReference type="Gene3D" id="3.40.50.2300">
    <property type="match status" value="1"/>
</dbReference>
<dbReference type="AlphaFoldDB" id="A0A5P3VM38"/>
<dbReference type="SMART" id="SM00448">
    <property type="entry name" value="REC"/>
    <property type="match status" value="1"/>
</dbReference>